<proteinExistence type="inferred from homology"/>
<reference evidence="10 11" key="1">
    <citation type="journal article" date="2012" name="PLoS ONE">
        <title>The purine-utilizing bacterium Clostridium acidurici 9a: a genome-guided metabolic reconsideration.</title>
        <authorList>
            <person name="Hartwich K."/>
            <person name="Poehlein A."/>
            <person name="Daniel R."/>
        </authorList>
    </citation>
    <scope>NUCLEOTIDE SEQUENCE [LARGE SCALE GENOMIC DNA]</scope>
    <source>
        <strain evidence="11">ATCC 7906 / DSM 604 / BCRC 14475 / CIP 104303 / KCTC 5404 / NCIMB 10678 / 9a</strain>
    </source>
</reference>
<dbReference type="PANTHER" id="PTHR30450">
    <property type="entry name" value="ABC TRANSPORTER PERMEASE"/>
    <property type="match status" value="1"/>
</dbReference>
<evidence type="ECO:0000256" key="7">
    <source>
        <dbReference type="ARBA" id="ARBA00023136"/>
    </source>
</evidence>
<evidence type="ECO:0000256" key="8">
    <source>
        <dbReference type="RuleBase" id="RU363032"/>
    </source>
</evidence>
<dbReference type="GO" id="GO:0048473">
    <property type="term" value="P:D-methionine transmembrane transport"/>
    <property type="evidence" value="ECO:0007669"/>
    <property type="project" value="TreeGrafter"/>
</dbReference>
<keyword evidence="4" id="KW-1003">Cell membrane</keyword>
<keyword evidence="6 8" id="KW-1133">Transmembrane helix</keyword>
<dbReference type="HOGENOM" id="CLU_077375_0_1_9"/>
<keyword evidence="7 8" id="KW-0472">Membrane</keyword>
<evidence type="ECO:0000256" key="1">
    <source>
        <dbReference type="ARBA" id="ARBA00004651"/>
    </source>
</evidence>
<evidence type="ECO:0000313" key="11">
    <source>
        <dbReference type="Proteomes" id="UP000006094"/>
    </source>
</evidence>
<dbReference type="Gene3D" id="1.10.3720.10">
    <property type="entry name" value="MetI-like"/>
    <property type="match status" value="1"/>
</dbReference>
<dbReference type="STRING" id="1128398.Curi_c21560"/>
<evidence type="ECO:0000256" key="4">
    <source>
        <dbReference type="ARBA" id="ARBA00022475"/>
    </source>
</evidence>
<feature type="transmembrane region" description="Helical" evidence="8">
    <location>
        <begin position="52"/>
        <end position="76"/>
    </location>
</feature>
<feature type="domain" description="ABC transmembrane type-1" evidence="9">
    <location>
        <begin position="13"/>
        <end position="207"/>
    </location>
</feature>
<evidence type="ECO:0000256" key="2">
    <source>
        <dbReference type="ARBA" id="ARBA00007069"/>
    </source>
</evidence>
<keyword evidence="11" id="KW-1185">Reference proteome</keyword>
<feature type="transmembrane region" description="Helical" evidence="8">
    <location>
        <begin position="188"/>
        <end position="211"/>
    </location>
</feature>
<feature type="transmembrane region" description="Helical" evidence="8">
    <location>
        <begin position="146"/>
        <end position="168"/>
    </location>
</feature>
<keyword evidence="3 8" id="KW-0813">Transport</keyword>
<comment type="similarity">
    <text evidence="2">Belongs to the binding-protein-dependent transport system permease family. CysTW subfamily.</text>
</comment>
<dbReference type="InterPro" id="IPR000515">
    <property type="entry name" value="MetI-like"/>
</dbReference>
<dbReference type="InterPro" id="IPR035906">
    <property type="entry name" value="MetI-like_sf"/>
</dbReference>
<dbReference type="InterPro" id="IPR051322">
    <property type="entry name" value="AA_ABC_Transporter_Permease"/>
</dbReference>
<dbReference type="PATRIC" id="fig|1128398.3.peg.2227"/>
<dbReference type="AlphaFoldDB" id="K0B0W6"/>
<dbReference type="RefSeq" id="WP_014968295.1">
    <property type="nucleotide sequence ID" value="NC_018664.1"/>
</dbReference>
<dbReference type="GO" id="GO:0005886">
    <property type="term" value="C:plasma membrane"/>
    <property type="evidence" value="ECO:0007669"/>
    <property type="project" value="UniProtKB-SubCell"/>
</dbReference>
<dbReference type="PROSITE" id="PS50928">
    <property type="entry name" value="ABC_TM1"/>
    <property type="match status" value="1"/>
</dbReference>
<dbReference type="FunFam" id="1.10.3720.10:FF:000002">
    <property type="entry name" value="D-methionine ABC transporter permease MetI"/>
    <property type="match status" value="1"/>
</dbReference>
<sequence>MNTEIYEVLTKGLVDTLYMLVITSIIAIIIGLPLGTALVVTEKNNIYPLPKLNSILSGIINFIRSLPQVILIIILLPVARLIIGTTIGANAAIVSLSIGSAPFIARIIETSLKEVEYGKIEAALAMGASPRQIILKVLIPEALSSLFRGVTIGIIGIIGLTAIAGSIGAGGLGSVAIRFGYHRYRTDILAGTVILLVILVYLVQFIGDFLAKRIDKKRYKIK</sequence>
<evidence type="ECO:0000256" key="3">
    <source>
        <dbReference type="ARBA" id="ARBA00022448"/>
    </source>
</evidence>
<dbReference type="Pfam" id="PF00528">
    <property type="entry name" value="BPD_transp_1"/>
    <property type="match status" value="1"/>
</dbReference>
<evidence type="ECO:0000256" key="5">
    <source>
        <dbReference type="ARBA" id="ARBA00022692"/>
    </source>
</evidence>
<dbReference type="OrthoDB" id="9793490at2"/>
<dbReference type="eggNOG" id="COG2011">
    <property type="taxonomic scope" value="Bacteria"/>
</dbReference>
<dbReference type="KEGG" id="cad:Curi_c21560"/>
<evidence type="ECO:0000313" key="10">
    <source>
        <dbReference type="EMBL" id="AFS79159.1"/>
    </source>
</evidence>
<dbReference type="PANTHER" id="PTHR30450:SF1">
    <property type="entry name" value="D-METHIONINE TRANSPORT SYSTEM PERMEASE PROTEIN METI-RELATED"/>
    <property type="match status" value="1"/>
</dbReference>
<comment type="subcellular location">
    <subcellularLocation>
        <location evidence="1 8">Cell membrane</location>
        <topology evidence="1 8">Multi-pass membrane protein</topology>
    </subcellularLocation>
</comment>
<dbReference type="SUPFAM" id="SSF161098">
    <property type="entry name" value="MetI-like"/>
    <property type="match status" value="1"/>
</dbReference>
<feature type="transmembrane region" description="Helical" evidence="8">
    <location>
        <begin position="82"/>
        <end position="105"/>
    </location>
</feature>
<dbReference type="EMBL" id="CP003326">
    <property type="protein sequence ID" value="AFS79159.1"/>
    <property type="molecule type" value="Genomic_DNA"/>
</dbReference>
<name>K0B0W6_GOTA9</name>
<feature type="transmembrane region" description="Helical" evidence="8">
    <location>
        <begin position="17"/>
        <end position="40"/>
    </location>
</feature>
<dbReference type="CDD" id="cd06261">
    <property type="entry name" value="TM_PBP2"/>
    <property type="match status" value="1"/>
</dbReference>
<accession>K0B0W6</accession>
<evidence type="ECO:0000259" key="9">
    <source>
        <dbReference type="PROSITE" id="PS50928"/>
    </source>
</evidence>
<organism evidence="10 11">
    <name type="scientific">Gottschalkia acidurici (strain ATCC 7906 / DSM 604 / BCRC 14475 / CIP 104303 / KCTC 5404 / NCIMB 10678 / 9a)</name>
    <name type="common">Clostridium acidurici</name>
    <dbReference type="NCBI Taxonomy" id="1128398"/>
    <lineage>
        <taxon>Bacteria</taxon>
        <taxon>Bacillati</taxon>
        <taxon>Bacillota</taxon>
        <taxon>Tissierellia</taxon>
        <taxon>Tissierellales</taxon>
        <taxon>Gottschalkiaceae</taxon>
        <taxon>Gottschalkia</taxon>
    </lineage>
</organism>
<keyword evidence="5 8" id="KW-0812">Transmembrane</keyword>
<dbReference type="Proteomes" id="UP000006094">
    <property type="component" value="Chromosome"/>
</dbReference>
<protein>
    <submittedName>
        <fullName evidence="10">D-methionine ABC transporter permease protein MetI</fullName>
    </submittedName>
</protein>
<evidence type="ECO:0000256" key="6">
    <source>
        <dbReference type="ARBA" id="ARBA00022989"/>
    </source>
</evidence>
<gene>
    <name evidence="10" type="primary">metI3</name>
    <name evidence="10" type="ordered locus">Curi_c21560</name>
</gene>